<dbReference type="PANTHER" id="PTHR47803:SF1">
    <property type="entry name" value="TRNA-SPECIFIC ADENOSINE DEAMINASE 1"/>
    <property type="match status" value="1"/>
</dbReference>
<feature type="domain" description="A to I editase" evidence="1">
    <location>
        <begin position="98"/>
        <end position="429"/>
    </location>
</feature>
<dbReference type="InterPro" id="IPR042935">
    <property type="entry name" value="Tad1"/>
</dbReference>
<evidence type="ECO:0000313" key="3">
    <source>
        <dbReference type="Proteomes" id="UP000094236"/>
    </source>
</evidence>
<dbReference type="EMBL" id="KV454011">
    <property type="protein sequence ID" value="ODV98295.1"/>
    <property type="molecule type" value="Genomic_DNA"/>
</dbReference>
<gene>
    <name evidence="2" type="ORF">PACTADRAFT_48082</name>
</gene>
<dbReference type="Proteomes" id="UP000094236">
    <property type="component" value="Unassembled WGS sequence"/>
</dbReference>
<dbReference type="Pfam" id="PF02137">
    <property type="entry name" value="A_deamin"/>
    <property type="match status" value="1"/>
</dbReference>
<dbReference type="GO" id="GO:0002100">
    <property type="term" value="P:tRNA wobble adenosine to inosine editing"/>
    <property type="evidence" value="ECO:0007669"/>
    <property type="project" value="InterPro"/>
</dbReference>
<dbReference type="GO" id="GO:0043829">
    <property type="term" value="F:tRNA-specific adenosine-37 deaminase activity"/>
    <property type="evidence" value="ECO:0007669"/>
    <property type="project" value="TreeGrafter"/>
</dbReference>
<name>A0A1E4U2R1_PACTA</name>
<evidence type="ECO:0000259" key="1">
    <source>
        <dbReference type="PROSITE" id="PS50141"/>
    </source>
</evidence>
<dbReference type="STRING" id="669874.A0A1E4U2R1"/>
<accession>A0A1E4U2R1</accession>
<sequence length="443" mass="50553">MEDAMSGGSIMSSESDSVYEKDEVVFGNKVAGFVLEEFAKATKSLKSGLPITRSNGVKEWTVLSSVIVMMPSEMVRSEDIKDVEKLDSYELKCLCWCTGVKAVPDKVIISKSNGMIVHDLHSEILSFRALNYIIIDEISQMKHDPDKYESFLIERDASNGRFRIKKGLKFCLYISEPPCGDSSTEIIQHNLSDSLPWEEAVPRKKLKLQKNNCEILRGREFFGKLGQVRTKPGRKDSELSLSKSCSDKLTLKQFLGLTNNITSVLLENNCYLDFIILPQDKIVESSINRCFKNRIDIEFSQKIFKNSKKYKFHQLKVIPTTISYKYCKPISLAIKEDNLQIVPSNLSLVMIFSSKFEVLCNGVKNGTFSKKSNFIKPSSQSFLSRKALVKKSLDLLDETEKSQLSYVSWKKMNKDRELIKTHIRELLRNWVCTGVDDFVFQDL</sequence>
<dbReference type="AlphaFoldDB" id="A0A1E4U2R1"/>
<dbReference type="SMART" id="SM00552">
    <property type="entry name" value="ADEAMc"/>
    <property type="match status" value="1"/>
</dbReference>
<dbReference type="GO" id="GO:0003723">
    <property type="term" value="F:RNA binding"/>
    <property type="evidence" value="ECO:0007669"/>
    <property type="project" value="InterPro"/>
</dbReference>
<dbReference type="PANTHER" id="PTHR47803">
    <property type="entry name" value="TRNA-SPECIFIC ADENOSINE DEAMINASE 1"/>
    <property type="match status" value="1"/>
</dbReference>
<dbReference type="OrthoDB" id="10268011at2759"/>
<organism evidence="2 3">
    <name type="scientific">Pachysolen tannophilus NRRL Y-2460</name>
    <dbReference type="NCBI Taxonomy" id="669874"/>
    <lineage>
        <taxon>Eukaryota</taxon>
        <taxon>Fungi</taxon>
        <taxon>Dikarya</taxon>
        <taxon>Ascomycota</taxon>
        <taxon>Saccharomycotina</taxon>
        <taxon>Pichiomycetes</taxon>
        <taxon>Pachysolenaceae</taxon>
        <taxon>Pachysolen</taxon>
    </lineage>
</organism>
<keyword evidence="3" id="KW-1185">Reference proteome</keyword>
<reference evidence="3" key="1">
    <citation type="submission" date="2016-05" db="EMBL/GenBank/DDBJ databases">
        <title>Comparative genomics of biotechnologically important yeasts.</title>
        <authorList>
            <consortium name="DOE Joint Genome Institute"/>
            <person name="Riley R."/>
            <person name="Haridas S."/>
            <person name="Wolfe K.H."/>
            <person name="Lopes M.R."/>
            <person name="Hittinger C.T."/>
            <person name="Goker M."/>
            <person name="Salamov A."/>
            <person name="Wisecaver J."/>
            <person name="Long T.M."/>
            <person name="Aerts A.L."/>
            <person name="Barry K."/>
            <person name="Choi C."/>
            <person name="Clum A."/>
            <person name="Coughlan A.Y."/>
            <person name="Deshpande S."/>
            <person name="Douglass A.P."/>
            <person name="Hanson S.J."/>
            <person name="Klenk H.-P."/>
            <person name="Labutti K."/>
            <person name="Lapidus A."/>
            <person name="Lindquist E."/>
            <person name="Lipzen A."/>
            <person name="Meier-Kolthoff J.P."/>
            <person name="Ohm R.A."/>
            <person name="Otillar R.P."/>
            <person name="Pangilinan J."/>
            <person name="Peng Y."/>
            <person name="Rokas A."/>
            <person name="Rosa C.A."/>
            <person name="Scheuner C."/>
            <person name="Sibirny A.A."/>
            <person name="Slot J.C."/>
            <person name="Stielow J.B."/>
            <person name="Sun H."/>
            <person name="Kurtzman C.P."/>
            <person name="Blackwell M."/>
            <person name="Grigoriev I.V."/>
            <person name="Jeffries T.W."/>
        </authorList>
    </citation>
    <scope>NUCLEOTIDE SEQUENCE [LARGE SCALE GENOMIC DNA]</scope>
    <source>
        <strain evidence="3">NRRL Y-2460</strain>
    </source>
</reference>
<evidence type="ECO:0000313" key="2">
    <source>
        <dbReference type="EMBL" id="ODV98295.1"/>
    </source>
</evidence>
<proteinExistence type="predicted"/>
<protein>
    <recommendedName>
        <fullName evidence="1">A to I editase domain-containing protein</fullName>
    </recommendedName>
</protein>
<dbReference type="InterPro" id="IPR002466">
    <property type="entry name" value="A_deamin"/>
</dbReference>
<dbReference type="PROSITE" id="PS50141">
    <property type="entry name" value="A_DEAMIN_EDITASE"/>
    <property type="match status" value="1"/>
</dbReference>